<accession>A0ABQ5SFB9</accession>
<protein>
    <submittedName>
        <fullName evidence="3">Uncharacterized protein</fullName>
    </submittedName>
</protein>
<feature type="coiled-coil region" evidence="1">
    <location>
        <begin position="520"/>
        <end position="554"/>
    </location>
</feature>
<proteinExistence type="predicted"/>
<keyword evidence="1" id="KW-0175">Coiled coil</keyword>
<reference evidence="3 4" key="1">
    <citation type="journal article" date="2023" name="IScience">
        <title>Expanded male sex-determining region conserved during the evolution of homothallism in the green alga Volvox.</title>
        <authorList>
            <person name="Yamamoto K."/>
            <person name="Matsuzaki R."/>
            <person name="Mahakham W."/>
            <person name="Heman W."/>
            <person name="Sekimoto H."/>
            <person name="Kawachi M."/>
            <person name="Minakuchi Y."/>
            <person name="Toyoda A."/>
            <person name="Nozaki H."/>
        </authorList>
    </citation>
    <scope>NUCLEOTIDE SEQUENCE [LARGE SCALE GENOMIC DNA]</scope>
    <source>
        <strain evidence="3 4">NIES-4468</strain>
    </source>
</reference>
<evidence type="ECO:0000256" key="1">
    <source>
        <dbReference type="SAM" id="Coils"/>
    </source>
</evidence>
<dbReference type="Proteomes" id="UP001165090">
    <property type="component" value="Unassembled WGS sequence"/>
</dbReference>
<gene>
    <name evidence="3" type="ORF">VaNZ11_012592</name>
</gene>
<sequence>MAEAAMASLSTGSAKDLGPPSGGMEALKYAAQADMFQDDPKFYVWLEEWIGKGDDESIMIDAFNTLTDYGMQYEFQQQQQQLESSKSGARFPVNIEAVLAGGNGLNADTALPQELHQAKLGSIRGAASPRHSLASDYISQPGEHTSLWGLGSHTPSSVGNSIASISSAAMPPYSFPSCPAAPDAATVVESSVAPGVRPDGRAACISTASDAGPFNTASFIAPLTRDLDTYHVPAELSCLLRSSIDPTPSTSPEPLEGCVHSHGTITSYAGTPPPGPAVVGTTATAPRSGGGLRPELPNLPSLEQLIVRAICGNSVGTVEGGRAAIPAAAGPSAGAAGGLSSLGMTVLGAGGCGHLSSANGSSITGAASASAPTSCLVRDSSSSLGYGAPNSAVCSMDKDSLSGSGRLASLGLPTQQHRSSVRSMLTTSAGGPGACARAHGLRCKGSSSGGPAGRHAHEWHGHGHGSPHHYYHGIPISNVHGHAYVDKAVGAACGVGRTRSIVGVNAYGKPTRSARSKAIFMALEAEVEGKLSQLEALQQEKTTLTQRVEILEVTVARQSAVLDLMTIAISAERAAAPAAAANSAPRAALARSLVGGEATVQQPRPLPGFYTGAGNTGPVAAEKVPAVAPGSPAGSGLAAMSPDLLEWARRCTLEMYVAWYKEHLQELSMTLLALEDSSPNPEVESQLVQLVASAWLRTSLVCIFQPLTQLRLKGLNLETGKYSEPPEQHWLHIIKLMTVGPQQVAEMENLFHSYNLLHDSFRAELQDTQLELTQIVETHDSLGHQHCTQLGLAVVMQQNALLKRVRSILQKTHLLYSSTIGVAAMRILKPKEFAKCTVHSYPYYPCGPSLMRACTQLRSMKAIWGLAASGCY</sequence>
<comment type="caution">
    <text evidence="3">The sequence shown here is derived from an EMBL/GenBank/DDBJ whole genome shotgun (WGS) entry which is preliminary data.</text>
</comment>
<dbReference type="EMBL" id="BSDZ01000079">
    <property type="protein sequence ID" value="GLI68240.1"/>
    <property type="molecule type" value="Genomic_DNA"/>
</dbReference>
<feature type="region of interest" description="Disordered" evidence="2">
    <location>
        <begin position="446"/>
        <end position="465"/>
    </location>
</feature>
<evidence type="ECO:0000313" key="4">
    <source>
        <dbReference type="Proteomes" id="UP001165090"/>
    </source>
</evidence>
<organism evidence="3 4">
    <name type="scientific">Volvox africanus</name>
    <dbReference type="NCBI Taxonomy" id="51714"/>
    <lineage>
        <taxon>Eukaryota</taxon>
        <taxon>Viridiplantae</taxon>
        <taxon>Chlorophyta</taxon>
        <taxon>core chlorophytes</taxon>
        <taxon>Chlorophyceae</taxon>
        <taxon>CS clade</taxon>
        <taxon>Chlamydomonadales</taxon>
        <taxon>Volvocaceae</taxon>
        <taxon>Volvox</taxon>
    </lineage>
</organism>
<evidence type="ECO:0000256" key="2">
    <source>
        <dbReference type="SAM" id="MobiDB-lite"/>
    </source>
</evidence>
<name>A0ABQ5SFB9_9CHLO</name>
<evidence type="ECO:0000313" key="3">
    <source>
        <dbReference type="EMBL" id="GLI68240.1"/>
    </source>
</evidence>
<keyword evidence="4" id="KW-1185">Reference proteome</keyword>